<evidence type="ECO:0000313" key="4">
    <source>
        <dbReference type="EMBL" id="GLH74017.1"/>
    </source>
</evidence>
<dbReference type="PANTHER" id="PTHR33969">
    <property type="entry name" value="SEGREGATION AND CONDENSATION PROTEIN A"/>
    <property type="match status" value="1"/>
</dbReference>
<feature type="region of interest" description="Disordered" evidence="3">
    <location>
        <begin position="1"/>
        <end position="36"/>
    </location>
</feature>
<keyword evidence="5" id="KW-1185">Reference proteome</keyword>
<organism evidence="4 5">
    <name type="scientific">Geothrix limicola</name>
    <dbReference type="NCBI Taxonomy" id="2927978"/>
    <lineage>
        <taxon>Bacteria</taxon>
        <taxon>Pseudomonadati</taxon>
        <taxon>Acidobacteriota</taxon>
        <taxon>Holophagae</taxon>
        <taxon>Holophagales</taxon>
        <taxon>Holophagaceae</taxon>
        <taxon>Geothrix</taxon>
    </lineage>
</organism>
<dbReference type="InterPro" id="IPR003768">
    <property type="entry name" value="ScpA"/>
</dbReference>
<dbReference type="Gene3D" id="1.10.10.580">
    <property type="entry name" value="Structural maintenance of chromosome 1. Chain E"/>
    <property type="match status" value="1"/>
</dbReference>
<evidence type="ECO:0000256" key="3">
    <source>
        <dbReference type="SAM" id="MobiDB-lite"/>
    </source>
</evidence>
<comment type="subcellular location">
    <subcellularLocation>
        <location evidence="2">Cytoplasm</location>
    </subcellularLocation>
    <text evidence="2">Associated with two foci at the outer edges of the nucleoid region in young cells, and at four foci within both cell halves in older cells.</text>
</comment>
<protein>
    <recommendedName>
        <fullName evidence="1 2">Segregation and condensation protein A</fullName>
    </recommendedName>
</protein>
<comment type="caution">
    <text evidence="4">The sequence shown here is derived from an EMBL/GenBank/DDBJ whole genome shotgun (WGS) entry which is preliminary data.</text>
</comment>
<evidence type="ECO:0000313" key="5">
    <source>
        <dbReference type="Proteomes" id="UP001165069"/>
    </source>
</evidence>
<dbReference type="PANTHER" id="PTHR33969:SF2">
    <property type="entry name" value="SEGREGATION AND CONDENSATION PROTEIN A"/>
    <property type="match status" value="1"/>
</dbReference>
<comment type="function">
    <text evidence="2">Participates in chromosomal partition during cell division. May act via the formation of a condensin-like complex containing Smc and ScpB that pull DNA away from mid-cell into both cell halves.</text>
</comment>
<comment type="subunit">
    <text evidence="2">Component of a cohesin-like complex composed of ScpA, ScpB and the Smc homodimer, in which ScpA and ScpB bind to the head domain of Smc. The presence of the three proteins is required for the association of the complex with DNA.</text>
</comment>
<dbReference type="Gene3D" id="6.10.250.2410">
    <property type="match status" value="1"/>
</dbReference>
<accession>A0ABQ5QGP1</accession>
<keyword evidence="2" id="KW-0132">Cell division</keyword>
<name>A0ABQ5QGP1_9BACT</name>
<proteinExistence type="inferred from homology"/>
<dbReference type="EMBL" id="BSDE01000005">
    <property type="protein sequence ID" value="GLH74017.1"/>
    <property type="molecule type" value="Genomic_DNA"/>
</dbReference>
<dbReference type="Proteomes" id="UP001165069">
    <property type="component" value="Unassembled WGS sequence"/>
</dbReference>
<dbReference type="HAMAP" id="MF_01805">
    <property type="entry name" value="ScpA"/>
    <property type="match status" value="1"/>
</dbReference>
<evidence type="ECO:0000256" key="2">
    <source>
        <dbReference type="HAMAP-Rule" id="MF_01805"/>
    </source>
</evidence>
<evidence type="ECO:0000256" key="1">
    <source>
        <dbReference type="ARBA" id="ARBA00044777"/>
    </source>
</evidence>
<dbReference type="RefSeq" id="WP_285575836.1">
    <property type="nucleotide sequence ID" value="NZ_BSDE01000005.1"/>
</dbReference>
<keyword evidence="2" id="KW-0131">Cell cycle</keyword>
<reference evidence="4 5" key="1">
    <citation type="journal article" date="2023" name="Antonie Van Leeuwenhoek">
        <title>Mesoterricola silvestris gen. nov., sp. nov., Mesoterricola sediminis sp. nov., Geothrix oryzae sp. nov., Geothrix edaphica sp. nov., Geothrix rubra sp. nov., and Geothrix limicola sp. nov., six novel members of Acidobacteriota isolated from soils.</title>
        <authorList>
            <person name="Itoh H."/>
            <person name="Sugisawa Y."/>
            <person name="Mise K."/>
            <person name="Xu Z."/>
            <person name="Kuniyasu M."/>
            <person name="Ushijima N."/>
            <person name="Kawano K."/>
            <person name="Kobayashi E."/>
            <person name="Shiratori Y."/>
            <person name="Masuda Y."/>
            <person name="Senoo K."/>
        </authorList>
    </citation>
    <scope>NUCLEOTIDE SEQUENCE [LARGE SCALE GENOMIC DNA]</scope>
    <source>
        <strain evidence="4 5">Red804</strain>
    </source>
</reference>
<keyword evidence="2" id="KW-0159">Chromosome partition</keyword>
<dbReference type="Pfam" id="PF02616">
    <property type="entry name" value="SMC_ScpA"/>
    <property type="match status" value="1"/>
</dbReference>
<feature type="compositionally biased region" description="Low complexity" evidence="3">
    <location>
        <begin position="1"/>
        <end position="26"/>
    </location>
</feature>
<dbReference type="InterPro" id="IPR023093">
    <property type="entry name" value="ScpA-like_C"/>
</dbReference>
<keyword evidence="2" id="KW-0963">Cytoplasm</keyword>
<gene>
    <name evidence="2 4" type="primary">scpA</name>
    <name evidence="4" type="ORF">GETHLI_25190</name>
</gene>
<comment type="similarity">
    <text evidence="2">Belongs to the ScpA family.</text>
</comment>
<sequence>MSDTPQEVPESVAEVAPAPEAVEAPAPETPRTFEPPKGFETKFRGLALHLTAFDGPLDLLLHLIHEQKLDILNLPMADVTRQYMDYLKLMEELNLEIAAEFVAMAAQLLQIKSRLMLPRPPQECGEEDPREALVQRLLDYQQVKAAAVVLSERESDWQKIAFAPGIDLEDHKRVEDEPIRATLFDLLGAYREALKRLMPPPPVQVRTQPKTLEQRVMEVLSNLQDGLWKPFQGLLSEVRTREELVLTFLALLELVRTGRISLVQGETFGEIRVKSAEAA</sequence>